<keyword evidence="1" id="KW-0812">Transmembrane</keyword>
<reference evidence="2 3" key="2">
    <citation type="submission" date="2016-08" db="EMBL/GenBank/DDBJ databases">
        <title>Pervasive Adenine N6-methylation of Active Genes in Fungi.</title>
        <authorList>
            <consortium name="DOE Joint Genome Institute"/>
            <person name="Mondo S.J."/>
            <person name="Dannebaum R.O."/>
            <person name="Kuo R.C."/>
            <person name="Labutti K."/>
            <person name="Haridas S."/>
            <person name="Kuo A."/>
            <person name="Salamov A."/>
            <person name="Ahrendt S.R."/>
            <person name="Lipzen A."/>
            <person name="Sullivan W."/>
            <person name="Andreopoulos W.B."/>
            <person name="Clum A."/>
            <person name="Lindquist E."/>
            <person name="Daum C."/>
            <person name="Ramamoorthy G.K."/>
            <person name="Gryganskyi A."/>
            <person name="Culley D."/>
            <person name="Magnuson J.K."/>
            <person name="James T.Y."/>
            <person name="O'Malley M.A."/>
            <person name="Stajich J.E."/>
            <person name="Spatafora J.W."/>
            <person name="Visel A."/>
            <person name="Grigoriev I.V."/>
        </authorList>
    </citation>
    <scope>NUCLEOTIDE SEQUENCE [LARGE SCALE GENOMIC DNA]</scope>
    <source>
        <strain evidence="2 3">S4</strain>
    </source>
</reference>
<evidence type="ECO:0000256" key="1">
    <source>
        <dbReference type="SAM" id="Phobius"/>
    </source>
</evidence>
<dbReference type="EMBL" id="MCFG01000254">
    <property type="protein sequence ID" value="ORX77313.1"/>
    <property type="molecule type" value="Genomic_DNA"/>
</dbReference>
<keyword evidence="3" id="KW-1185">Reference proteome</keyword>
<accession>A0A1Y1WUX5</accession>
<keyword evidence="1" id="KW-0472">Membrane</keyword>
<comment type="caution">
    <text evidence="2">The sequence shown here is derived from an EMBL/GenBank/DDBJ whole genome shotgun (WGS) entry which is preliminary data.</text>
</comment>
<gene>
    <name evidence="2" type="ORF">BCR32DRAFT_270733</name>
</gene>
<evidence type="ECO:0000313" key="3">
    <source>
        <dbReference type="Proteomes" id="UP000193944"/>
    </source>
</evidence>
<evidence type="ECO:0000313" key="2">
    <source>
        <dbReference type="EMBL" id="ORX77313.1"/>
    </source>
</evidence>
<proteinExistence type="predicted"/>
<dbReference type="OrthoDB" id="2141829at2759"/>
<dbReference type="Proteomes" id="UP000193944">
    <property type="component" value="Unassembled WGS sequence"/>
</dbReference>
<reference evidence="2 3" key="1">
    <citation type="submission" date="2016-08" db="EMBL/GenBank/DDBJ databases">
        <title>A Parts List for Fungal Cellulosomes Revealed by Comparative Genomics.</title>
        <authorList>
            <consortium name="DOE Joint Genome Institute"/>
            <person name="Haitjema C.H."/>
            <person name="Gilmore S.P."/>
            <person name="Henske J.K."/>
            <person name="Solomon K.V."/>
            <person name="De Groot R."/>
            <person name="Kuo A."/>
            <person name="Mondo S.J."/>
            <person name="Salamov A.A."/>
            <person name="Labutti K."/>
            <person name="Zhao Z."/>
            <person name="Chiniquy J."/>
            <person name="Barry K."/>
            <person name="Brewer H.M."/>
            <person name="Purvine S.O."/>
            <person name="Wright A.T."/>
            <person name="Boxma B."/>
            <person name="Van Alen T."/>
            <person name="Hackstein J.H."/>
            <person name="Baker S.E."/>
            <person name="Grigoriev I.V."/>
            <person name="O'Malley M.A."/>
        </authorList>
    </citation>
    <scope>NUCLEOTIDE SEQUENCE [LARGE SCALE GENOMIC DNA]</scope>
    <source>
        <strain evidence="2 3">S4</strain>
    </source>
</reference>
<keyword evidence="1" id="KW-1133">Transmembrane helix</keyword>
<organism evidence="2 3">
    <name type="scientific">Anaeromyces robustus</name>
    <dbReference type="NCBI Taxonomy" id="1754192"/>
    <lineage>
        <taxon>Eukaryota</taxon>
        <taxon>Fungi</taxon>
        <taxon>Fungi incertae sedis</taxon>
        <taxon>Chytridiomycota</taxon>
        <taxon>Chytridiomycota incertae sedis</taxon>
        <taxon>Neocallimastigomycetes</taxon>
        <taxon>Neocallimastigales</taxon>
        <taxon>Neocallimastigaceae</taxon>
        <taxon>Anaeromyces</taxon>
    </lineage>
</organism>
<protein>
    <submittedName>
        <fullName evidence="2">Uncharacterized protein</fullName>
    </submittedName>
</protein>
<feature type="transmembrane region" description="Helical" evidence="1">
    <location>
        <begin position="41"/>
        <end position="61"/>
    </location>
</feature>
<dbReference type="AlphaFoldDB" id="A0A1Y1WUX5"/>
<sequence length="465" mass="53705">MVNKNLKQSNGNSVCTTKSSNVQLQVNKEMKEQNKVYLQKWSIAFSLSFFFVILSIFLVVVENNSFSGYKLYAHQQYKRSISALQKSVNNFSLLIDKSNTNISRQKRSDLSNIDISNFKLIYPYQSFALASDSIQELTWDISKELNDEKMDIVLKSVTSSDEEIIIAKNVNISMKKYKWNINYTVSSGHYKLEFRLSNNGSFLGFSPEIIILSISANDKSYYPRLLKFTYPYAPMEWRINDDSLVTWNPLLFTEFSTTFKLSICELISKNNIVTISEYLIHPEVQASNGYYKVNLKKIRGVSPGKEYFFKASFVSGVLEMSSLFIVVDDNLEITNFNKEIQIISPYTPTTWKINETVNISLNIKRYIKDDIPTSYLRLAFVDMGNVIDNTENTFINQFSMSKRKNNEESYIIKIKDIKNLDDSQIIWTVPNKTKIGYYIIQLVKVDENKNESIIDQTSPIIEVIP</sequence>
<name>A0A1Y1WUX5_9FUNG</name>